<accession>A0A4P8HVJ7</accession>
<dbReference type="Proteomes" id="UP000584325">
    <property type="component" value="Unassembled WGS sequence"/>
</dbReference>
<name>A0A4P8HVJ7_9BURK</name>
<sequence>MFNHFISSLVNADTVEVQETITSFLLSYIISIQDVQPVNAVIATLSTIAVRDTFELHIEAGGSHLTINTIPFDTAEVNAFAIEAEEVGEISVSLKITKNKVNDVISIYSIAEFEKYLSSAKFTAVLATLSSLLEGILHFNVMDSIGEFSTHTLSFGQSPSNVRTQNLDRRAIIGNFKEGSSFSGVSGFALLPNDFHFRDPCGRAAFDRFFALACGTLSLVYLSNVSDLDRDGKLSLRMYGYKAVIIENIDTDYVIQNAPMLYKIYRWVYDTDTVADRLGLARNVISLHLNQNGHPIFSQAVLDAIHSNYQIYLKGNIESYLEVKGKIAEMLLDAINKTNVLSESMLDSLKNNALIIITFLLTVVIINGVKDLSVNSVFSWPYLIIVVFLSATSWIWLRLMRSDVNDRFEVASVTLANVLQTNYQGVLLPNEINRSVTPAIAENKVQLQKQIDKYASWWNKMLWSFLLLYIAGFLVFNFVAGQKNINSDSKVETKEQHTERERSVKKITVKPRYIGPEM</sequence>
<evidence type="ECO:0000313" key="4">
    <source>
        <dbReference type="Proteomes" id="UP000298763"/>
    </source>
</evidence>
<organism evidence="2 5">
    <name type="scientific">Pseudoduganella umbonata</name>
    <dbReference type="NCBI Taxonomy" id="864828"/>
    <lineage>
        <taxon>Bacteria</taxon>
        <taxon>Pseudomonadati</taxon>
        <taxon>Pseudomonadota</taxon>
        <taxon>Betaproteobacteria</taxon>
        <taxon>Burkholderiales</taxon>
        <taxon>Oxalobacteraceae</taxon>
        <taxon>Telluria group</taxon>
        <taxon>Pseudoduganella</taxon>
    </lineage>
</organism>
<dbReference type="EMBL" id="JACHXS010000005">
    <property type="protein sequence ID" value="MBB3222268.1"/>
    <property type="molecule type" value="Genomic_DNA"/>
</dbReference>
<reference evidence="2 5" key="2">
    <citation type="submission" date="2020-08" db="EMBL/GenBank/DDBJ databases">
        <title>Genomic Encyclopedia of Type Strains, Phase III (KMG-III): the genomes of soil and plant-associated and newly described type strains.</title>
        <authorList>
            <person name="Whitman W."/>
        </authorList>
    </citation>
    <scope>NUCLEOTIDE SEQUENCE [LARGE SCALE GENOMIC DNA]</scope>
    <source>
        <strain evidence="2 5">CECT 7753</strain>
    </source>
</reference>
<dbReference type="RefSeq" id="WP_137315329.1">
    <property type="nucleotide sequence ID" value="NZ_CP040017.1"/>
</dbReference>
<dbReference type="AlphaFoldDB" id="A0A4P8HVJ7"/>
<dbReference type="EMBL" id="CP040017">
    <property type="protein sequence ID" value="QCP12495.1"/>
    <property type="molecule type" value="Genomic_DNA"/>
</dbReference>
<evidence type="ECO:0000313" key="2">
    <source>
        <dbReference type="EMBL" id="MBB3222268.1"/>
    </source>
</evidence>
<evidence type="ECO:0000313" key="3">
    <source>
        <dbReference type="EMBL" id="QCP12495.1"/>
    </source>
</evidence>
<dbReference type="OrthoDB" id="7060831at2"/>
<gene>
    <name evidence="3" type="ORF">FCL38_20230</name>
    <name evidence="2" type="ORF">FHS02_003087</name>
</gene>
<keyword evidence="1" id="KW-0812">Transmembrane</keyword>
<feature type="transmembrane region" description="Helical" evidence="1">
    <location>
        <begin position="353"/>
        <end position="370"/>
    </location>
</feature>
<keyword evidence="1" id="KW-1133">Transmembrane helix</keyword>
<protein>
    <submittedName>
        <fullName evidence="2">Uncharacterized protein</fullName>
    </submittedName>
</protein>
<feature type="transmembrane region" description="Helical" evidence="1">
    <location>
        <begin position="461"/>
        <end position="480"/>
    </location>
</feature>
<reference evidence="3 4" key="1">
    <citation type="submission" date="2019-05" db="EMBL/GenBank/DDBJ databases">
        <title>Draft Genome Sequences of Six Type Strains of the Genus Massilia.</title>
        <authorList>
            <person name="Miess H."/>
            <person name="Frediansyhah A."/>
            <person name="Gross H."/>
        </authorList>
    </citation>
    <scope>NUCLEOTIDE SEQUENCE [LARGE SCALE GENOMIC DNA]</scope>
    <source>
        <strain evidence="3 4">DSMZ 26121</strain>
    </source>
</reference>
<proteinExistence type="predicted"/>
<dbReference type="Proteomes" id="UP000298763">
    <property type="component" value="Chromosome"/>
</dbReference>
<keyword evidence="1" id="KW-0472">Membrane</keyword>
<keyword evidence="4" id="KW-1185">Reference proteome</keyword>
<evidence type="ECO:0000256" key="1">
    <source>
        <dbReference type="SAM" id="Phobius"/>
    </source>
</evidence>
<evidence type="ECO:0000313" key="5">
    <source>
        <dbReference type="Proteomes" id="UP000584325"/>
    </source>
</evidence>
<feature type="transmembrane region" description="Helical" evidence="1">
    <location>
        <begin position="377"/>
        <end position="397"/>
    </location>
</feature>